<organism evidence="3 4">
    <name type="scientific">Phormidesmis priestleyi Ana</name>
    <dbReference type="NCBI Taxonomy" id="1666911"/>
    <lineage>
        <taxon>Bacteria</taxon>
        <taxon>Bacillati</taxon>
        <taxon>Cyanobacteriota</taxon>
        <taxon>Cyanophyceae</taxon>
        <taxon>Leptolyngbyales</taxon>
        <taxon>Leptolyngbyaceae</taxon>
        <taxon>Phormidesmis</taxon>
    </lineage>
</organism>
<name>A0A0P8C779_9CYAN</name>
<feature type="compositionally biased region" description="Polar residues" evidence="1">
    <location>
        <begin position="278"/>
        <end position="287"/>
    </location>
</feature>
<dbReference type="InterPro" id="IPR019734">
    <property type="entry name" value="TPR_rpt"/>
</dbReference>
<dbReference type="PATRIC" id="fig|1666911.3.peg.2674"/>
<dbReference type="SMART" id="SM00028">
    <property type="entry name" value="TPR"/>
    <property type="match status" value="2"/>
</dbReference>
<evidence type="ECO:0000256" key="1">
    <source>
        <dbReference type="SAM" id="MobiDB-lite"/>
    </source>
</evidence>
<dbReference type="PROSITE" id="PS50076">
    <property type="entry name" value="DNAJ_2"/>
    <property type="match status" value="1"/>
</dbReference>
<dbReference type="SUPFAM" id="SSF48452">
    <property type="entry name" value="TPR-like"/>
    <property type="match status" value="1"/>
</dbReference>
<dbReference type="SUPFAM" id="SSF46565">
    <property type="entry name" value="Chaperone J-domain"/>
    <property type="match status" value="1"/>
</dbReference>
<dbReference type="InterPro" id="IPR011990">
    <property type="entry name" value="TPR-like_helical_dom_sf"/>
</dbReference>
<feature type="compositionally biased region" description="Gly residues" evidence="1">
    <location>
        <begin position="302"/>
        <end position="317"/>
    </location>
</feature>
<dbReference type="Gene3D" id="1.10.287.110">
    <property type="entry name" value="DnaJ domain"/>
    <property type="match status" value="1"/>
</dbReference>
<comment type="caution">
    <text evidence="3">The sequence shown here is derived from an EMBL/GenBank/DDBJ whole genome shotgun (WGS) entry which is preliminary data.</text>
</comment>
<proteinExistence type="predicted"/>
<dbReference type="Proteomes" id="UP000050465">
    <property type="component" value="Unassembled WGS sequence"/>
</dbReference>
<dbReference type="InterPro" id="IPR036869">
    <property type="entry name" value="J_dom_sf"/>
</dbReference>
<sequence>MIINEGLFKLDVTDHHAILGFSLAEDPKKVRTRYLKVARRLHPDSLSDASDEQKAIANEILSKLVNPSYKVLSQEKSIKEHNIALKMKQQQLVAQPSLLSVKSESAKKLLGTSNLEHDYKTALQTIVAVHFDDLTSVHSIIGEISELNAVYLMRQGNVGEKAIAPTASDAQKAEAEMKKETPRRPRHEAIIESYLSRAKEFEYKKDYSRAILELREAIATHPQSAPCHSYLALLYLKSGKETMAKIHAKQSLAFDPENAMAKEVQAKVGAAAAKSTATDNSSQGRKASSQTSQTTSGQKGTKQGGGLFSGLFGGKKG</sequence>
<accession>A0A0P8C779</accession>
<protein>
    <submittedName>
        <fullName evidence="3">DnaJ-class molecular chaperone</fullName>
    </submittedName>
</protein>
<dbReference type="CDD" id="cd06257">
    <property type="entry name" value="DnaJ"/>
    <property type="match status" value="1"/>
</dbReference>
<dbReference type="Gene3D" id="1.25.40.10">
    <property type="entry name" value="Tetratricopeptide repeat domain"/>
    <property type="match status" value="1"/>
</dbReference>
<gene>
    <name evidence="3" type="ORF">HLUCCA11_01370</name>
</gene>
<evidence type="ECO:0000313" key="4">
    <source>
        <dbReference type="Proteomes" id="UP000050465"/>
    </source>
</evidence>
<feature type="compositionally biased region" description="Low complexity" evidence="1">
    <location>
        <begin position="288"/>
        <end position="301"/>
    </location>
</feature>
<reference evidence="3 4" key="1">
    <citation type="submission" date="2015-09" db="EMBL/GenBank/DDBJ databases">
        <title>Identification and resolution of microdiversity through metagenomic sequencing of parallel consortia.</title>
        <authorList>
            <person name="Nelson W.C."/>
            <person name="Romine M.F."/>
            <person name="Lindemann S.R."/>
        </authorList>
    </citation>
    <scope>NUCLEOTIDE SEQUENCE [LARGE SCALE GENOMIC DNA]</scope>
    <source>
        <strain evidence="3">Ana</strain>
    </source>
</reference>
<feature type="domain" description="J" evidence="2">
    <location>
        <begin position="14"/>
        <end position="77"/>
    </location>
</feature>
<dbReference type="SMART" id="SM00271">
    <property type="entry name" value="DnaJ"/>
    <property type="match status" value="1"/>
</dbReference>
<dbReference type="STRING" id="1666911.HLUCCA11_01370"/>
<feature type="region of interest" description="Disordered" evidence="1">
    <location>
        <begin position="272"/>
        <end position="317"/>
    </location>
</feature>
<evidence type="ECO:0000259" key="2">
    <source>
        <dbReference type="PROSITE" id="PS50076"/>
    </source>
</evidence>
<evidence type="ECO:0000313" key="3">
    <source>
        <dbReference type="EMBL" id="KPQ37733.1"/>
    </source>
</evidence>
<dbReference type="InterPro" id="IPR001623">
    <property type="entry name" value="DnaJ_domain"/>
</dbReference>
<dbReference type="AlphaFoldDB" id="A0A0P8C779"/>
<dbReference type="EMBL" id="LJZR01000001">
    <property type="protein sequence ID" value="KPQ37733.1"/>
    <property type="molecule type" value="Genomic_DNA"/>
</dbReference>